<dbReference type="Proteomes" id="UP000317267">
    <property type="component" value="Unassembled WGS sequence"/>
</dbReference>
<feature type="compositionally biased region" description="Low complexity" evidence="1">
    <location>
        <begin position="66"/>
        <end position="76"/>
    </location>
</feature>
<evidence type="ECO:0000313" key="3">
    <source>
        <dbReference type="EMBL" id="SDR14559.1"/>
    </source>
</evidence>
<protein>
    <recommendedName>
        <fullName evidence="7">Exopolysaccharide production protein YjbE</fullName>
    </recommendedName>
</protein>
<feature type="signal peptide" evidence="2">
    <location>
        <begin position="1"/>
        <end position="19"/>
    </location>
</feature>
<evidence type="ECO:0000313" key="5">
    <source>
        <dbReference type="Proteomes" id="UP000198740"/>
    </source>
</evidence>
<evidence type="ECO:0008006" key="7">
    <source>
        <dbReference type="Google" id="ProtNLM"/>
    </source>
</evidence>
<dbReference type="RefSeq" id="WP_090403266.1">
    <property type="nucleotide sequence ID" value="NZ_FNKM01000002.1"/>
</dbReference>
<keyword evidence="2" id="KW-0732">Signal</keyword>
<sequence>MKKLFAASLLALMSSAVLAEEPLSLSTPVVGAVTVGETLLASVAVVGAVAAASNSGGSSNGGTTGSTGTTGTTGTR</sequence>
<feature type="chain" id="PRO_5044371445" description="Exopolysaccharide production protein YjbE" evidence="2">
    <location>
        <begin position="20"/>
        <end position="76"/>
    </location>
</feature>
<evidence type="ECO:0000256" key="1">
    <source>
        <dbReference type="SAM" id="MobiDB-lite"/>
    </source>
</evidence>
<proteinExistence type="predicted"/>
<reference evidence="3 5" key="1">
    <citation type="submission" date="2016-10" db="EMBL/GenBank/DDBJ databases">
        <authorList>
            <person name="Varghese N."/>
            <person name="Submissions S."/>
        </authorList>
    </citation>
    <scope>NUCLEOTIDE SEQUENCE [LARGE SCALE GENOMIC DNA]</scope>
    <source>
        <strain evidence="3 5">BS2976</strain>
    </source>
</reference>
<evidence type="ECO:0000313" key="6">
    <source>
        <dbReference type="Proteomes" id="UP000317267"/>
    </source>
</evidence>
<gene>
    <name evidence="4" type="ORF">FIV39_31725</name>
    <name evidence="3" type="ORF">SAMN04490186_3601</name>
</gene>
<dbReference type="AlphaFoldDB" id="A0A1H1GN19"/>
<evidence type="ECO:0000313" key="4">
    <source>
        <dbReference type="EMBL" id="TWR53074.1"/>
    </source>
</evidence>
<accession>A0A1H1GN19</accession>
<evidence type="ECO:0000256" key="2">
    <source>
        <dbReference type="SAM" id="SignalP"/>
    </source>
</evidence>
<dbReference type="EMBL" id="FNKM01000002">
    <property type="protein sequence ID" value="SDR14559.1"/>
    <property type="molecule type" value="Genomic_DNA"/>
</dbReference>
<name>A0A1H1GN19_9PSED</name>
<comment type="caution">
    <text evidence="4">The sequence shown here is derived from an EMBL/GenBank/DDBJ whole genome shotgun (WGS) entry which is preliminary data.</text>
</comment>
<feature type="region of interest" description="Disordered" evidence="1">
    <location>
        <begin position="52"/>
        <end position="76"/>
    </location>
</feature>
<keyword evidence="5" id="KW-1185">Reference proteome</keyword>
<dbReference type="Proteomes" id="UP000198740">
    <property type="component" value="Unassembled WGS sequence"/>
</dbReference>
<dbReference type="EMBL" id="VFES01000038">
    <property type="protein sequence ID" value="TWR53074.1"/>
    <property type="molecule type" value="Genomic_DNA"/>
</dbReference>
<organism evidence="4 6">
    <name type="scientific">Pseudomonas grimontii</name>
    <dbReference type="NCBI Taxonomy" id="129847"/>
    <lineage>
        <taxon>Bacteria</taxon>
        <taxon>Pseudomonadati</taxon>
        <taxon>Pseudomonadota</taxon>
        <taxon>Gammaproteobacteria</taxon>
        <taxon>Pseudomonadales</taxon>
        <taxon>Pseudomonadaceae</taxon>
        <taxon>Pseudomonas</taxon>
    </lineage>
</organism>
<reference evidence="4 6" key="2">
    <citation type="submission" date="2019-06" db="EMBL/GenBank/DDBJ databases">
        <title>Pseudomonas bimorpha sp. nov. isolated from bovine raw milk and skim milk concentrate.</title>
        <authorList>
            <person name="Hofmann K."/>
            <person name="Huptas C."/>
            <person name="Doll E."/>
            <person name="Scherer S."/>
            <person name="Wenning M."/>
        </authorList>
    </citation>
    <scope>NUCLEOTIDE SEQUENCE [LARGE SCALE GENOMIC DNA]</scope>
    <source>
        <strain evidence="4 6">DSM 17515</strain>
    </source>
</reference>